<sequence>MGWPTPPSRSYIADVIDSASFCIHGHAISPPSFSILLQYTSPLLYIPRERMSDWKHSIRKLSTAFKARRIELAAIADYSAEDPTLYEVAESRRVSKRRKLFGPFQSFPEDIGMEIFRRVVELEDEDASDDGRVSDALVRTTMTLYNVCKAWRLVLQSMSSLWSRIDLSRPSFALRCLQFCNTRSLHICGTLMDPDIFAARPSLSPNFREHRDSIATINVSAATPNAMTSFLDLLQRGPLFSLPSLVDLQLHVPPSLDSPDLVSHLEFPSLLSFKLDNVNIIFTAESVMALSSLQTCSFMWSRITPMAIISFLSCIGEAPSLQSLDLQCTPESKDFSVYTMLGLYGMTASRFFSLPHLTDIKMTNVRGDLAAALYNCIKAPALKHVSFCYADADALSEFLSEGADCRALLAMRECQCDLVLSQKADTLGRLALCLSPADPERTCACPSFQTDFTPPPTYLSLFVDFLNAFDPSWVPQRIKRVQLNVNELDFLSTDAQEQREDWETLLGQLPAVESFELSGVNDLSDYSSSVLTTLLSPPTLLPDLRHLRLSFAEDGVNLDGDVSGLLHACYLDWLDVVTRRRTIRRVDLDGIPEYARHNAEWVESRWAKRVLERSRWEWDSYIFWNSKTQSQCRSSRDLHHDDTRTAAAARREALAHFCAHECTVKGLYSSCTSSTSARISAGKTWETVLEADVVPLVSRPVVDSPMKMDVHFKPYLW</sequence>
<dbReference type="AlphaFoldDB" id="A0A8K0UGS6"/>
<reference evidence="1" key="1">
    <citation type="journal article" date="2021" name="New Phytol.">
        <title>Evolutionary innovations through gain and loss of genes in the ectomycorrhizal Boletales.</title>
        <authorList>
            <person name="Wu G."/>
            <person name="Miyauchi S."/>
            <person name="Morin E."/>
            <person name="Kuo A."/>
            <person name="Drula E."/>
            <person name="Varga T."/>
            <person name="Kohler A."/>
            <person name="Feng B."/>
            <person name="Cao Y."/>
            <person name="Lipzen A."/>
            <person name="Daum C."/>
            <person name="Hundley H."/>
            <person name="Pangilinan J."/>
            <person name="Johnson J."/>
            <person name="Barry K."/>
            <person name="LaButti K."/>
            <person name="Ng V."/>
            <person name="Ahrendt S."/>
            <person name="Min B."/>
            <person name="Choi I.G."/>
            <person name="Park H."/>
            <person name="Plett J.M."/>
            <person name="Magnuson J."/>
            <person name="Spatafora J.W."/>
            <person name="Nagy L.G."/>
            <person name="Henrissat B."/>
            <person name="Grigoriev I.V."/>
            <person name="Yang Z.L."/>
            <person name="Xu J."/>
            <person name="Martin F.M."/>
        </authorList>
    </citation>
    <scope>NUCLEOTIDE SEQUENCE</scope>
    <source>
        <strain evidence="1">KKN 215</strain>
    </source>
</reference>
<proteinExistence type="predicted"/>
<keyword evidence="2" id="KW-1185">Reference proteome</keyword>
<dbReference type="SUPFAM" id="SSF52047">
    <property type="entry name" value="RNI-like"/>
    <property type="match status" value="1"/>
</dbReference>
<protein>
    <recommendedName>
        <fullName evidence="3">F-box domain-containing protein</fullName>
    </recommendedName>
</protein>
<name>A0A8K0UGS6_9AGAR</name>
<organism evidence="1 2">
    <name type="scientific">Cristinia sonorae</name>
    <dbReference type="NCBI Taxonomy" id="1940300"/>
    <lineage>
        <taxon>Eukaryota</taxon>
        <taxon>Fungi</taxon>
        <taxon>Dikarya</taxon>
        <taxon>Basidiomycota</taxon>
        <taxon>Agaricomycotina</taxon>
        <taxon>Agaricomycetes</taxon>
        <taxon>Agaricomycetidae</taxon>
        <taxon>Agaricales</taxon>
        <taxon>Pleurotineae</taxon>
        <taxon>Stephanosporaceae</taxon>
        <taxon>Cristinia</taxon>
    </lineage>
</organism>
<dbReference type="OrthoDB" id="10688293at2759"/>
<dbReference type="Proteomes" id="UP000813824">
    <property type="component" value="Unassembled WGS sequence"/>
</dbReference>
<dbReference type="InterPro" id="IPR032675">
    <property type="entry name" value="LRR_dom_sf"/>
</dbReference>
<accession>A0A8K0UGS6</accession>
<dbReference type="EMBL" id="JAEVFJ010000052">
    <property type="protein sequence ID" value="KAH8081319.1"/>
    <property type="molecule type" value="Genomic_DNA"/>
</dbReference>
<gene>
    <name evidence="1" type="ORF">BXZ70DRAFT_1080668</name>
</gene>
<evidence type="ECO:0008006" key="3">
    <source>
        <dbReference type="Google" id="ProtNLM"/>
    </source>
</evidence>
<dbReference type="Gene3D" id="3.80.10.10">
    <property type="entry name" value="Ribonuclease Inhibitor"/>
    <property type="match status" value="1"/>
</dbReference>
<evidence type="ECO:0000313" key="2">
    <source>
        <dbReference type="Proteomes" id="UP000813824"/>
    </source>
</evidence>
<evidence type="ECO:0000313" key="1">
    <source>
        <dbReference type="EMBL" id="KAH8081319.1"/>
    </source>
</evidence>
<comment type="caution">
    <text evidence="1">The sequence shown here is derived from an EMBL/GenBank/DDBJ whole genome shotgun (WGS) entry which is preliminary data.</text>
</comment>